<name>A0ABS1DJC4_9PROT</name>
<dbReference type="InterPro" id="IPR001940">
    <property type="entry name" value="Peptidase_S1C"/>
</dbReference>
<evidence type="ECO:0000256" key="6">
    <source>
        <dbReference type="ARBA" id="ARBA00022801"/>
    </source>
</evidence>
<keyword evidence="7" id="KW-0720">Serine protease</keyword>
<evidence type="ECO:0000313" key="11">
    <source>
        <dbReference type="EMBL" id="MBK1669603.1"/>
    </source>
</evidence>
<evidence type="ECO:0000256" key="4">
    <source>
        <dbReference type="ARBA" id="ARBA00022737"/>
    </source>
</evidence>
<dbReference type="GO" id="GO:0008233">
    <property type="term" value="F:peptidase activity"/>
    <property type="evidence" value="ECO:0007669"/>
    <property type="project" value="UniProtKB-KW"/>
</dbReference>
<dbReference type="NCBIfam" id="TIGR02037">
    <property type="entry name" value="degP_htrA_DO"/>
    <property type="match status" value="1"/>
</dbReference>
<keyword evidence="12" id="KW-1185">Reference proteome</keyword>
<evidence type="ECO:0000256" key="9">
    <source>
        <dbReference type="SAM" id="SignalP"/>
    </source>
</evidence>
<dbReference type="InterPro" id="IPR009003">
    <property type="entry name" value="Peptidase_S1_PA"/>
</dbReference>
<dbReference type="PANTHER" id="PTHR43343:SF3">
    <property type="entry name" value="PROTEASE DO-LIKE 8, CHLOROPLASTIC"/>
    <property type="match status" value="1"/>
</dbReference>
<dbReference type="SUPFAM" id="SSF50494">
    <property type="entry name" value="Trypsin-like serine proteases"/>
    <property type="match status" value="1"/>
</dbReference>
<keyword evidence="4" id="KW-0677">Repeat</keyword>
<dbReference type="InterPro" id="IPR041489">
    <property type="entry name" value="PDZ_6"/>
</dbReference>
<dbReference type="PRINTS" id="PR00834">
    <property type="entry name" value="PROTEASES2C"/>
</dbReference>
<dbReference type="Pfam" id="PF17820">
    <property type="entry name" value="PDZ_6"/>
    <property type="match status" value="1"/>
</dbReference>
<dbReference type="InterPro" id="IPR051201">
    <property type="entry name" value="Chloro_Bact_Ser_Proteases"/>
</dbReference>
<feature type="region of interest" description="Disordered" evidence="8">
    <location>
        <begin position="87"/>
        <end position="115"/>
    </location>
</feature>
<gene>
    <name evidence="11" type="ORF">CKO28_16310</name>
</gene>
<dbReference type="Pfam" id="PF13365">
    <property type="entry name" value="Trypsin_2"/>
    <property type="match status" value="1"/>
</dbReference>
<dbReference type="CDD" id="cd10839">
    <property type="entry name" value="cpPDZ1_DegP-like"/>
    <property type="match status" value="1"/>
</dbReference>
<dbReference type="PROSITE" id="PS50106">
    <property type="entry name" value="PDZ"/>
    <property type="match status" value="2"/>
</dbReference>
<keyword evidence="2 11" id="KW-0645">Protease</keyword>
<evidence type="ECO:0000256" key="1">
    <source>
        <dbReference type="ARBA" id="ARBA00004418"/>
    </source>
</evidence>
<evidence type="ECO:0000259" key="10">
    <source>
        <dbReference type="PROSITE" id="PS50106"/>
    </source>
</evidence>
<organism evidence="11 12">
    <name type="scientific">Rhodovibrio sodomensis</name>
    <dbReference type="NCBI Taxonomy" id="1088"/>
    <lineage>
        <taxon>Bacteria</taxon>
        <taxon>Pseudomonadati</taxon>
        <taxon>Pseudomonadota</taxon>
        <taxon>Alphaproteobacteria</taxon>
        <taxon>Rhodospirillales</taxon>
        <taxon>Rhodovibrionaceae</taxon>
        <taxon>Rhodovibrio</taxon>
    </lineage>
</organism>
<keyword evidence="3 9" id="KW-0732">Signal</keyword>
<proteinExistence type="predicted"/>
<dbReference type="Gene3D" id="2.40.10.120">
    <property type="match status" value="1"/>
</dbReference>
<feature type="domain" description="PDZ" evidence="10">
    <location>
        <begin position="292"/>
        <end position="371"/>
    </location>
</feature>
<evidence type="ECO:0000256" key="7">
    <source>
        <dbReference type="ARBA" id="ARBA00022825"/>
    </source>
</evidence>
<dbReference type="EMBL" id="NRRL01000054">
    <property type="protein sequence ID" value="MBK1669603.1"/>
    <property type="molecule type" value="Genomic_DNA"/>
</dbReference>
<reference evidence="11 12" key="1">
    <citation type="journal article" date="2020" name="Microorganisms">
        <title>Osmotic Adaptation and Compatible Solute Biosynthesis of Phototrophic Bacteria as Revealed from Genome Analyses.</title>
        <authorList>
            <person name="Imhoff J.F."/>
            <person name="Rahn T."/>
            <person name="Kunzel S."/>
            <person name="Keller A."/>
            <person name="Neulinger S.C."/>
        </authorList>
    </citation>
    <scope>NUCLEOTIDE SEQUENCE [LARGE SCALE GENOMIC DNA]</scope>
    <source>
        <strain evidence="11 12">DSM 9895</strain>
    </source>
</reference>
<feature type="domain" description="PDZ" evidence="10">
    <location>
        <begin position="415"/>
        <end position="493"/>
    </location>
</feature>
<dbReference type="GO" id="GO:0006508">
    <property type="term" value="P:proteolysis"/>
    <property type="evidence" value="ECO:0007669"/>
    <property type="project" value="UniProtKB-KW"/>
</dbReference>
<keyword evidence="6" id="KW-0378">Hydrolase</keyword>
<evidence type="ECO:0000256" key="5">
    <source>
        <dbReference type="ARBA" id="ARBA00022764"/>
    </source>
</evidence>
<evidence type="ECO:0000256" key="8">
    <source>
        <dbReference type="SAM" id="MobiDB-lite"/>
    </source>
</evidence>
<comment type="subcellular location">
    <subcellularLocation>
        <location evidence="1">Periplasm</location>
    </subcellularLocation>
</comment>
<accession>A0ABS1DJC4</accession>
<dbReference type="Proteomes" id="UP001296873">
    <property type="component" value="Unassembled WGS sequence"/>
</dbReference>
<evidence type="ECO:0000313" key="12">
    <source>
        <dbReference type="Proteomes" id="UP001296873"/>
    </source>
</evidence>
<dbReference type="InterPro" id="IPR036034">
    <property type="entry name" value="PDZ_sf"/>
</dbReference>
<dbReference type="SMART" id="SM00228">
    <property type="entry name" value="PDZ"/>
    <property type="match status" value="2"/>
</dbReference>
<dbReference type="SUPFAM" id="SSF50156">
    <property type="entry name" value="PDZ domain-like"/>
    <property type="match status" value="2"/>
</dbReference>
<evidence type="ECO:0000256" key="3">
    <source>
        <dbReference type="ARBA" id="ARBA00022729"/>
    </source>
</evidence>
<feature type="compositionally biased region" description="Low complexity" evidence="8">
    <location>
        <begin position="93"/>
        <end position="107"/>
    </location>
</feature>
<dbReference type="InterPro" id="IPR001478">
    <property type="entry name" value="PDZ"/>
</dbReference>
<protein>
    <submittedName>
        <fullName evidence="11">Serine protease</fullName>
    </submittedName>
</protein>
<sequence length="504" mass="53910">MTLQTSAIATAPTGPTRLARLAALALGAFLAAALTLPAGAQAQDRPDTFANLAEELLPTVVNISTTQKVEESQQRRQFEEFFEDFFNRRQPEQGRPQQPPGREGPQGPRRRPSSLGSGFVIDEAGYIVTNNHVIEGADEITVRFHDDTTMSAKIVGRDEKTDLALLKVDTERKLKAASWGDSSETRIGDWVLAIGNPFGLGGTVTAGIVSARSRDINAGPYDDFIQTDASINRGNSGGPMFNTDGEVIGVNTAIFSPSGGSIGIGFAIPSEIAQNVISQLREYGDVRRAWLGVRIQSVTEELAEGLRLEEPRGALVASVSEGGPADSAGIKQGDVILRFDGEEVGEMRELPRMVAETRIGKTVDVVVWRKGERRTVQVDLGKLDEEAMAAFRDQQSQPDGGSGGGDTGSVLGMGLATLTDQTRQRFGLDDTAKGVVVTEVDPGSSAAEKGLSAGDVIVEVDQEEVTSPSQVAQKIEQAREGGYRVVTLLVYNQGDFRWVAVRLG</sequence>
<feature type="signal peptide" evidence="9">
    <location>
        <begin position="1"/>
        <end position="42"/>
    </location>
</feature>
<feature type="region of interest" description="Disordered" evidence="8">
    <location>
        <begin position="392"/>
        <end position="412"/>
    </location>
</feature>
<evidence type="ECO:0000256" key="2">
    <source>
        <dbReference type="ARBA" id="ARBA00022670"/>
    </source>
</evidence>
<dbReference type="Pfam" id="PF13180">
    <property type="entry name" value="PDZ_2"/>
    <property type="match status" value="1"/>
</dbReference>
<dbReference type="InterPro" id="IPR011782">
    <property type="entry name" value="Pept_S1C_Do"/>
</dbReference>
<comment type="caution">
    <text evidence="11">The sequence shown here is derived from an EMBL/GenBank/DDBJ whole genome shotgun (WGS) entry which is preliminary data.</text>
</comment>
<keyword evidence="5" id="KW-0574">Periplasm</keyword>
<dbReference type="PANTHER" id="PTHR43343">
    <property type="entry name" value="PEPTIDASE S12"/>
    <property type="match status" value="1"/>
</dbReference>
<feature type="chain" id="PRO_5045087265" evidence="9">
    <location>
        <begin position="43"/>
        <end position="504"/>
    </location>
</feature>
<dbReference type="Gene3D" id="2.30.42.10">
    <property type="match status" value="2"/>
</dbReference>